<accession>B0ECU8</accession>
<feature type="transmembrane region" description="Helical" evidence="1">
    <location>
        <begin position="55"/>
        <end position="73"/>
    </location>
</feature>
<evidence type="ECO:0000256" key="1">
    <source>
        <dbReference type="SAM" id="Phobius"/>
    </source>
</evidence>
<protein>
    <recommendedName>
        <fullName evidence="4">Transmembrane protein</fullName>
    </recommendedName>
</protein>
<keyword evidence="1" id="KW-0812">Transmembrane</keyword>
<proteinExistence type="predicted"/>
<feature type="transmembrane region" description="Helical" evidence="1">
    <location>
        <begin position="85"/>
        <end position="118"/>
    </location>
</feature>
<dbReference type="OMA" id="KASIICF"/>
<dbReference type="eggNOG" id="ENOG502T0QS">
    <property type="taxonomic scope" value="Eukaryota"/>
</dbReference>
<dbReference type="GeneID" id="5881104"/>
<sequence>MQYQQIPEQPQYTQQTGYQTVPPQYNPQPYIVQPNVDQQEIKSSYSGNNESTTSALLFALGFLCCCVWCYGWCQYRHSTNDQARMFAILSMVFFLVSTIIIVISIGFSFVMIFISVAAAAATTVDPY</sequence>
<dbReference type="KEGG" id="edi:EDI_278110"/>
<dbReference type="PANTHER" id="PTHR34078">
    <property type="entry name" value="EXPRESSED PROTEIN"/>
    <property type="match status" value="1"/>
</dbReference>
<gene>
    <name evidence="2" type="ORF">EDI_278110</name>
</gene>
<keyword evidence="1" id="KW-0472">Membrane</keyword>
<evidence type="ECO:0000313" key="3">
    <source>
        <dbReference type="Proteomes" id="UP000008076"/>
    </source>
</evidence>
<name>B0ECU8_ENTDS</name>
<dbReference type="RefSeq" id="XP_001736123.1">
    <property type="nucleotide sequence ID" value="XM_001736071.1"/>
</dbReference>
<organism evidence="3">
    <name type="scientific">Entamoeba dispar (strain ATCC PRA-260 / SAW760)</name>
    <dbReference type="NCBI Taxonomy" id="370354"/>
    <lineage>
        <taxon>Eukaryota</taxon>
        <taxon>Amoebozoa</taxon>
        <taxon>Evosea</taxon>
        <taxon>Archamoebae</taxon>
        <taxon>Mastigamoebida</taxon>
        <taxon>Entamoebidae</taxon>
        <taxon>Entamoeba</taxon>
    </lineage>
</organism>
<dbReference type="AlphaFoldDB" id="B0ECU8"/>
<keyword evidence="3" id="KW-1185">Reference proteome</keyword>
<dbReference type="VEuPathDB" id="AmoebaDB:EDI_278110"/>
<evidence type="ECO:0008006" key="4">
    <source>
        <dbReference type="Google" id="ProtNLM"/>
    </source>
</evidence>
<dbReference type="PANTHER" id="PTHR34078:SF3">
    <property type="entry name" value="TRANSMEMBRANE PROTEIN"/>
    <property type="match status" value="1"/>
</dbReference>
<keyword evidence="1" id="KW-1133">Transmembrane helix</keyword>
<dbReference type="EMBL" id="DS548795">
    <property type="protein sequence ID" value="EDR27640.1"/>
    <property type="molecule type" value="Genomic_DNA"/>
</dbReference>
<evidence type="ECO:0000313" key="2">
    <source>
        <dbReference type="EMBL" id="EDR27640.1"/>
    </source>
</evidence>
<reference evidence="3" key="1">
    <citation type="submission" date="2007-12" db="EMBL/GenBank/DDBJ databases">
        <title>Annotation of Entamoeba dispar SAW760.</title>
        <authorList>
            <person name="Lorenzi H."/>
            <person name="Inman J."/>
            <person name="Schobel S."/>
            <person name="Amedeo P."/>
            <person name="Caler E."/>
        </authorList>
    </citation>
    <scope>NUCLEOTIDE SEQUENCE [LARGE SCALE GENOMIC DNA]</scope>
    <source>
        <strain evidence="3">ATCC PRA-260 / SAW760</strain>
    </source>
</reference>
<dbReference type="Proteomes" id="UP000008076">
    <property type="component" value="Unassembled WGS sequence"/>
</dbReference>